<comment type="caution">
    <text evidence="2">The sequence shown here is derived from an EMBL/GenBank/DDBJ whole genome shotgun (WGS) entry which is preliminary data.</text>
</comment>
<dbReference type="EMBL" id="QOWE01000019">
    <property type="protein sequence ID" value="RCR67463.1"/>
    <property type="molecule type" value="Genomic_DNA"/>
</dbReference>
<feature type="region of interest" description="Disordered" evidence="1">
    <location>
        <begin position="18"/>
        <end position="83"/>
    </location>
</feature>
<feature type="compositionally biased region" description="Basic and acidic residues" evidence="1">
    <location>
        <begin position="23"/>
        <end position="62"/>
    </location>
</feature>
<gene>
    <name evidence="2" type="ORF">DUE52_21925</name>
</gene>
<accession>A0A368JLN1</accession>
<organism evidence="2 3">
    <name type="scientific">Larkinella punicea</name>
    <dbReference type="NCBI Taxonomy" id="2315727"/>
    <lineage>
        <taxon>Bacteria</taxon>
        <taxon>Pseudomonadati</taxon>
        <taxon>Bacteroidota</taxon>
        <taxon>Cytophagia</taxon>
        <taxon>Cytophagales</taxon>
        <taxon>Spirosomataceae</taxon>
        <taxon>Larkinella</taxon>
    </lineage>
</organism>
<sequence length="83" mass="9069">MKNILFALAVVSILFTGCSGNNSEEHTHDGKAHDHEAGTHKHEDGTEHADHAKSDSTQHQEEFTVGSDSTSKAEKPHAHPHKH</sequence>
<proteinExistence type="predicted"/>
<keyword evidence="3" id="KW-1185">Reference proteome</keyword>
<dbReference type="OrthoDB" id="1452576at2"/>
<dbReference type="PROSITE" id="PS51257">
    <property type="entry name" value="PROKAR_LIPOPROTEIN"/>
    <property type="match status" value="1"/>
</dbReference>
<dbReference type="Proteomes" id="UP000253383">
    <property type="component" value="Unassembled WGS sequence"/>
</dbReference>
<name>A0A368JLN1_9BACT</name>
<evidence type="ECO:0000313" key="2">
    <source>
        <dbReference type="EMBL" id="RCR67463.1"/>
    </source>
</evidence>
<dbReference type="RefSeq" id="WP_114408198.1">
    <property type="nucleotide sequence ID" value="NZ_QOWE01000019.1"/>
</dbReference>
<evidence type="ECO:0000313" key="3">
    <source>
        <dbReference type="Proteomes" id="UP000253383"/>
    </source>
</evidence>
<reference evidence="2 3" key="1">
    <citation type="submission" date="2018-07" db="EMBL/GenBank/DDBJ databases">
        <title>Genome analysis of Larkinella rosea.</title>
        <authorList>
            <person name="Zhou Z."/>
            <person name="Wang G."/>
        </authorList>
    </citation>
    <scope>NUCLEOTIDE SEQUENCE [LARGE SCALE GENOMIC DNA]</scope>
    <source>
        <strain evidence="3">zzj9</strain>
    </source>
</reference>
<evidence type="ECO:0000256" key="1">
    <source>
        <dbReference type="SAM" id="MobiDB-lite"/>
    </source>
</evidence>
<protein>
    <submittedName>
        <fullName evidence="2">Uncharacterized protein</fullName>
    </submittedName>
</protein>
<dbReference type="AlphaFoldDB" id="A0A368JLN1"/>